<evidence type="ECO:0008006" key="9">
    <source>
        <dbReference type="Google" id="ProtNLM"/>
    </source>
</evidence>
<keyword evidence="6" id="KW-1133">Transmembrane helix</keyword>
<organism evidence="7 8">
    <name type="scientific">Peronospora effusa</name>
    <dbReference type="NCBI Taxonomy" id="542832"/>
    <lineage>
        <taxon>Eukaryota</taxon>
        <taxon>Sar</taxon>
        <taxon>Stramenopiles</taxon>
        <taxon>Oomycota</taxon>
        <taxon>Peronosporomycetes</taxon>
        <taxon>Peronosporales</taxon>
        <taxon>Peronosporaceae</taxon>
        <taxon>Peronospora</taxon>
    </lineage>
</organism>
<dbReference type="SUPFAM" id="SSF48613">
    <property type="entry name" value="Heme oxygenase-like"/>
    <property type="match status" value="1"/>
</dbReference>
<evidence type="ECO:0000313" key="8">
    <source>
        <dbReference type="Proteomes" id="UP000282087"/>
    </source>
</evidence>
<gene>
    <name evidence="7" type="ORF">DD238_004713</name>
</gene>
<evidence type="ECO:0000256" key="3">
    <source>
        <dbReference type="ARBA" id="ARBA00023004"/>
    </source>
</evidence>
<keyword evidence="1 4" id="KW-0349">Heme</keyword>
<feature type="transmembrane region" description="Helical" evidence="6">
    <location>
        <begin position="219"/>
        <end position="241"/>
    </location>
</feature>
<reference evidence="7 8" key="1">
    <citation type="submission" date="2018-06" db="EMBL/GenBank/DDBJ databases">
        <title>Comparative genomics of downy mildews reveals potential adaptations to biotrophy.</title>
        <authorList>
            <person name="Fletcher K."/>
            <person name="Klosterman S.J."/>
            <person name="Derevnina L."/>
            <person name="Martin F."/>
            <person name="Koike S."/>
            <person name="Reyes Chin-Wo S."/>
            <person name="Mou B."/>
            <person name="Michelmore R."/>
        </authorList>
    </citation>
    <scope>NUCLEOTIDE SEQUENCE [LARGE SCALE GENOMIC DNA]</scope>
    <source>
        <strain evidence="7 8">R14</strain>
    </source>
</reference>
<dbReference type="Proteomes" id="UP000282087">
    <property type="component" value="Unassembled WGS sequence"/>
</dbReference>
<comment type="caution">
    <text evidence="7">The sequence shown here is derived from an EMBL/GenBank/DDBJ whole genome shotgun (WGS) entry which is preliminary data.</text>
</comment>
<dbReference type="InterPro" id="IPR016053">
    <property type="entry name" value="Haem_Oase-like"/>
</dbReference>
<dbReference type="PANTHER" id="PTHR10720">
    <property type="entry name" value="HEME OXYGENASE"/>
    <property type="match status" value="1"/>
</dbReference>
<dbReference type="OrthoDB" id="652091at2759"/>
<dbReference type="PRINTS" id="PR00088">
    <property type="entry name" value="HAEMOXYGNASE"/>
</dbReference>
<keyword evidence="6" id="KW-0472">Membrane</keyword>
<feature type="binding site" evidence="4">
    <location>
        <position position="12"/>
    </location>
    <ligand>
        <name>heme b</name>
        <dbReference type="ChEBI" id="CHEBI:60344"/>
    </ligand>
</feature>
<dbReference type="EMBL" id="QLLG01000807">
    <property type="protein sequence ID" value="RMX62137.1"/>
    <property type="molecule type" value="Genomic_DNA"/>
</dbReference>
<accession>A0A3M6V7G0</accession>
<dbReference type="Pfam" id="PF01126">
    <property type="entry name" value="Heme_oxygenase"/>
    <property type="match status" value="1"/>
</dbReference>
<dbReference type="GO" id="GO:0046872">
    <property type="term" value="F:metal ion binding"/>
    <property type="evidence" value="ECO:0007669"/>
    <property type="project" value="UniProtKB-KW"/>
</dbReference>
<dbReference type="AlphaFoldDB" id="A0A3M6V7G0"/>
<dbReference type="CDD" id="cd19165">
    <property type="entry name" value="HemeO"/>
    <property type="match status" value="1"/>
</dbReference>
<sequence>METSPLLTEQMRAATREIHSISDKLVNLKLVVALMDKKLYGRALLLFYYVYVQLELIMKTHKNHAAFSGLYKIIDEIARADNIAKDLEFYLGEEWNTKYQPTQATQDYVKYVNSQNMTNPTLVLPYCYHMYMAMLAGGVMIKKMVKRSFTPPEGQGLNCFAFNVDSNKALRHTIKDAINAVPHDEETKKLLLAESVTCFKLNNQIVQSLDGTGNHVMKFILKWMVIVGLILATFFCFYSRFYQTKLKPNHFHAF</sequence>
<feature type="transmembrane region" description="Helical" evidence="6">
    <location>
        <begin position="39"/>
        <end position="58"/>
    </location>
</feature>
<feature type="transmembrane region" description="Helical" evidence="6">
    <location>
        <begin position="123"/>
        <end position="141"/>
    </location>
</feature>
<dbReference type="InterPro" id="IPR016084">
    <property type="entry name" value="Haem_Oase-like_multi-hlx"/>
</dbReference>
<evidence type="ECO:0000256" key="5">
    <source>
        <dbReference type="PIRSR" id="PIRSR000343-2"/>
    </source>
</evidence>
<dbReference type="PANTHER" id="PTHR10720:SF0">
    <property type="entry name" value="HEME OXYGENASE"/>
    <property type="match status" value="1"/>
</dbReference>
<feature type="binding site" evidence="4">
    <location>
        <position position="128"/>
    </location>
    <ligand>
        <name>heme b</name>
        <dbReference type="ChEBI" id="CHEBI:60344"/>
    </ligand>
</feature>
<dbReference type="STRING" id="542832.A0A3M6V7G0"/>
<dbReference type="GO" id="GO:0006788">
    <property type="term" value="P:heme oxidation"/>
    <property type="evidence" value="ECO:0007669"/>
    <property type="project" value="InterPro"/>
</dbReference>
<proteinExistence type="predicted"/>
<evidence type="ECO:0000256" key="6">
    <source>
        <dbReference type="SAM" id="Phobius"/>
    </source>
</evidence>
<evidence type="ECO:0000256" key="1">
    <source>
        <dbReference type="ARBA" id="ARBA00022617"/>
    </source>
</evidence>
<dbReference type="PIRSF" id="PIRSF000343">
    <property type="entry name" value="Haem_Oase"/>
    <property type="match status" value="1"/>
</dbReference>
<dbReference type="Gene3D" id="1.20.910.10">
    <property type="entry name" value="Heme oxygenase-like"/>
    <property type="match status" value="1"/>
</dbReference>
<dbReference type="VEuPathDB" id="FungiDB:DD237_002653"/>
<keyword evidence="6" id="KW-0812">Transmembrane</keyword>
<keyword evidence="2 5" id="KW-0479">Metal-binding</keyword>
<name>A0A3M6V7G0_9STRA</name>
<evidence type="ECO:0000256" key="4">
    <source>
        <dbReference type="PIRSR" id="PIRSR000343-1"/>
    </source>
</evidence>
<keyword evidence="3 5" id="KW-0408">Iron</keyword>
<protein>
    <recommendedName>
        <fullName evidence="9">Heme oxygenase</fullName>
    </recommendedName>
</protein>
<feature type="binding site" description="axial binding residue" evidence="5">
    <location>
        <position position="19"/>
    </location>
    <ligand>
        <name>heme b</name>
        <dbReference type="ChEBI" id="CHEBI:60344"/>
    </ligand>
    <ligandPart>
        <name>Fe</name>
        <dbReference type="ChEBI" id="CHEBI:18248"/>
    </ligandPart>
</feature>
<dbReference type="InterPro" id="IPR002051">
    <property type="entry name" value="Haem_Oase"/>
</dbReference>
<evidence type="ECO:0000256" key="2">
    <source>
        <dbReference type="ARBA" id="ARBA00022723"/>
    </source>
</evidence>
<dbReference type="GO" id="GO:0004392">
    <property type="term" value="F:heme oxygenase (decyclizing) activity"/>
    <property type="evidence" value="ECO:0007669"/>
    <property type="project" value="InterPro"/>
</dbReference>
<evidence type="ECO:0000313" key="7">
    <source>
        <dbReference type="EMBL" id="RMX62137.1"/>
    </source>
</evidence>
<keyword evidence="8" id="KW-1185">Reference proteome</keyword>